<dbReference type="GO" id="GO:0030674">
    <property type="term" value="F:protein-macromolecule adaptor activity"/>
    <property type="evidence" value="ECO:0007669"/>
    <property type="project" value="TreeGrafter"/>
</dbReference>
<name>A0A222G9M1_9GAMM</name>
<proteinExistence type="inferred from homology"/>
<evidence type="ECO:0000256" key="3">
    <source>
        <dbReference type="ARBA" id="ARBA00023237"/>
    </source>
</evidence>
<dbReference type="PANTHER" id="PTHR37482">
    <property type="entry name" value="OUTER MEMBRANE PROTEIN ASSEMBLY FACTOR BAME"/>
    <property type="match status" value="1"/>
</dbReference>
<evidence type="ECO:0000256" key="2">
    <source>
        <dbReference type="ARBA" id="ARBA00023136"/>
    </source>
</evidence>
<dbReference type="Pfam" id="PF04355">
    <property type="entry name" value="BamE"/>
    <property type="match status" value="1"/>
</dbReference>
<dbReference type="GO" id="GO:1990063">
    <property type="term" value="C:Bam protein complex"/>
    <property type="evidence" value="ECO:0007669"/>
    <property type="project" value="TreeGrafter"/>
</dbReference>
<dbReference type="GO" id="GO:0051205">
    <property type="term" value="P:protein insertion into membrane"/>
    <property type="evidence" value="ECO:0007669"/>
    <property type="project" value="UniProtKB-UniRule"/>
</dbReference>
<dbReference type="AlphaFoldDB" id="A0A222G9M1"/>
<evidence type="ECO:0000259" key="5">
    <source>
        <dbReference type="Pfam" id="PF04355"/>
    </source>
</evidence>
<evidence type="ECO:0000256" key="4">
    <source>
        <dbReference type="HAMAP-Rule" id="MF_00925"/>
    </source>
</evidence>
<accession>A0A222G9M1</accession>
<evidence type="ECO:0000256" key="1">
    <source>
        <dbReference type="ARBA" id="ARBA00022729"/>
    </source>
</evidence>
<keyword evidence="1 4" id="KW-0732">Signal</keyword>
<comment type="subcellular location">
    <subcellularLocation>
        <location evidence="4">Cell outer membrane</location>
        <topology evidence="4">Lipid-anchor</topology>
    </subcellularLocation>
</comment>
<keyword evidence="4" id="KW-0564">Palmitate</keyword>
<dbReference type="InterPro" id="IPR007450">
    <property type="entry name" value="BamE_dom"/>
</dbReference>
<dbReference type="HAMAP" id="MF_00925">
    <property type="entry name" value="OM_assembly_BamE"/>
    <property type="match status" value="1"/>
</dbReference>
<evidence type="ECO:0000313" key="7">
    <source>
        <dbReference type="Proteomes" id="UP000202259"/>
    </source>
</evidence>
<dbReference type="PANTHER" id="PTHR37482:SF1">
    <property type="entry name" value="OUTER MEMBRANE PROTEIN ASSEMBLY FACTOR BAME"/>
    <property type="match status" value="1"/>
</dbReference>
<keyword evidence="2 4" id="KW-0472">Membrane</keyword>
<protein>
    <recommendedName>
        <fullName evidence="4">Outer membrane protein assembly factor BamE</fullName>
    </recommendedName>
</protein>
<evidence type="ECO:0000313" key="6">
    <source>
        <dbReference type="EMBL" id="ASP48598.1"/>
    </source>
</evidence>
<dbReference type="RefSeq" id="WP_081152080.1">
    <property type="nucleotide sequence ID" value="NZ_CP020465.1"/>
</dbReference>
<dbReference type="OrthoDB" id="9808250at2"/>
<dbReference type="InterPro" id="IPR026592">
    <property type="entry name" value="BamE"/>
</dbReference>
<dbReference type="PROSITE" id="PS51257">
    <property type="entry name" value="PROKAR_LIPOPROTEIN"/>
    <property type="match status" value="1"/>
</dbReference>
<comment type="subunit">
    <text evidence="4">Part of the Bam complex.</text>
</comment>
<gene>
    <name evidence="4" type="primary">bamE</name>
    <name evidence="6" type="ORF">B5D82_12955</name>
</gene>
<dbReference type="Gene3D" id="3.30.1450.10">
    <property type="match status" value="1"/>
</dbReference>
<dbReference type="InterPro" id="IPR037873">
    <property type="entry name" value="BamE-like"/>
</dbReference>
<comment type="function">
    <text evidence="4">Part of the outer membrane protein assembly complex, which is involved in assembly and insertion of beta-barrel proteins into the outer membrane.</text>
</comment>
<comment type="similarity">
    <text evidence="4">Belongs to the BamE family.</text>
</comment>
<sequence length="115" mass="13229">MLFRVLAIVIALSVSACSSWVYRIDIPQGNYLEQKDIDKLQIGMTKEQVKFVLGSPVVEDAFNEDIWHYVYRFKSGKSTDFDAKKQFTITFNDNKVVDAKGDFELPESYHVPMVN</sequence>
<dbReference type="EMBL" id="CP020465">
    <property type="protein sequence ID" value="ASP48598.1"/>
    <property type="molecule type" value="Genomic_DNA"/>
</dbReference>
<dbReference type="GO" id="GO:0043165">
    <property type="term" value="P:Gram-negative-bacterium-type cell outer membrane assembly"/>
    <property type="evidence" value="ECO:0007669"/>
    <property type="project" value="UniProtKB-UniRule"/>
</dbReference>
<reference evidence="6 7" key="1">
    <citation type="submission" date="2017-08" db="EMBL/GenBank/DDBJ databases">
        <title>Complete genome of Colwellia sp. NB097-1, a psychrophile bacterium ioslated from Bering Sea.</title>
        <authorList>
            <person name="Chen X."/>
        </authorList>
    </citation>
    <scope>NUCLEOTIDE SEQUENCE [LARGE SCALE GENOMIC DNA]</scope>
    <source>
        <strain evidence="6 7">NB097-1</strain>
    </source>
</reference>
<dbReference type="Proteomes" id="UP000202259">
    <property type="component" value="Chromosome"/>
</dbReference>
<keyword evidence="3 4" id="KW-0998">Cell outer membrane</keyword>
<keyword evidence="7" id="KW-1185">Reference proteome</keyword>
<keyword evidence="4" id="KW-0449">Lipoprotein</keyword>
<feature type="domain" description="Outer membrane protein assembly factor BamE" evidence="5">
    <location>
        <begin position="29"/>
        <end position="100"/>
    </location>
</feature>
<organism evidence="6 7">
    <name type="scientific">Cognaticolwellia beringensis</name>
    <dbReference type="NCBI Taxonomy" id="1967665"/>
    <lineage>
        <taxon>Bacteria</taxon>
        <taxon>Pseudomonadati</taxon>
        <taxon>Pseudomonadota</taxon>
        <taxon>Gammaproteobacteria</taxon>
        <taxon>Alteromonadales</taxon>
        <taxon>Colwelliaceae</taxon>
        <taxon>Cognaticolwellia</taxon>
    </lineage>
</organism>
<dbReference type="KEGG" id="cber:B5D82_12955"/>